<reference evidence="2" key="1">
    <citation type="submission" date="2022-02" db="EMBL/GenBank/DDBJ databases">
        <authorList>
            <person name="King R."/>
        </authorList>
    </citation>
    <scope>NUCLEOTIDE SEQUENCE</scope>
</reference>
<gene>
    <name evidence="2" type="ORF">SPLIT_LOCUS808</name>
</gene>
<dbReference type="InterPro" id="IPR011990">
    <property type="entry name" value="TPR-like_helical_dom_sf"/>
</dbReference>
<keyword evidence="3" id="KW-1185">Reference proteome</keyword>
<feature type="compositionally biased region" description="Polar residues" evidence="1">
    <location>
        <begin position="381"/>
        <end position="396"/>
    </location>
</feature>
<feature type="compositionally biased region" description="Low complexity" evidence="1">
    <location>
        <begin position="451"/>
        <end position="524"/>
    </location>
</feature>
<name>A0A9P0MW14_SPOLI</name>
<accession>A0A9P0MW14</accession>
<dbReference type="Proteomes" id="UP001153321">
    <property type="component" value="Chromosome 11"/>
</dbReference>
<feature type="compositionally biased region" description="Low complexity" evidence="1">
    <location>
        <begin position="156"/>
        <end position="169"/>
    </location>
</feature>
<evidence type="ECO:0000256" key="1">
    <source>
        <dbReference type="SAM" id="MobiDB-lite"/>
    </source>
</evidence>
<dbReference type="PANTHER" id="PTHR21520:SF2">
    <property type="entry name" value="GLUTAMATE-RICH PROTEIN 2"/>
    <property type="match status" value="1"/>
</dbReference>
<feature type="region of interest" description="Disordered" evidence="1">
    <location>
        <begin position="345"/>
        <end position="396"/>
    </location>
</feature>
<feature type="compositionally biased region" description="Basic and acidic residues" evidence="1">
    <location>
        <begin position="199"/>
        <end position="209"/>
    </location>
</feature>
<dbReference type="SUPFAM" id="SSF48452">
    <property type="entry name" value="TPR-like"/>
    <property type="match status" value="1"/>
</dbReference>
<feature type="region of interest" description="Disordered" evidence="1">
    <location>
        <begin position="122"/>
        <end position="244"/>
    </location>
</feature>
<feature type="compositionally biased region" description="Pro residues" evidence="1">
    <location>
        <begin position="229"/>
        <end position="244"/>
    </location>
</feature>
<feature type="compositionally biased region" description="Low complexity" evidence="1">
    <location>
        <begin position="219"/>
        <end position="228"/>
    </location>
</feature>
<dbReference type="EMBL" id="LR824542">
    <property type="protein sequence ID" value="CAH1635446.1"/>
    <property type="molecule type" value="Genomic_DNA"/>
</dbReference>
<proteinExistence type="predicted"/>
<feature type="compositionally biased region" description="Pro residues" evidence="1">
    <location>
        <begin position="181"/>
        <end position="191"/>
    </location>
</feature>
<sequence>MTREVFNCLPRQVLILSHRRVVNCEKKIQKYDKFIAKFIRKKMVIKTVSISKPRPQRFLHERASPPGVAAWTRRAVDAPPPPNARSPAGPTPAPQFAFVESKWLRLQESRSNDAVVAEAAWRRSRSPISQRTAASLAGHAANTRESEAGDVIDLGAPRLLLRRAPAEPRQPGRPRTRQPYTPNPRLYPGPRPKPKLRPKRADPRGNEGRGRRRNRVFRRPVPNARLYRPAPPRPPPPPAWPRATWPPPVPAARLETASRAALRLSEQRRGFRAPQRSLRSPVRPERLPVRATRSPARRRSPASAQPSGTVSLSQPSRRLVVTLPAPPSDFVSPPPRYRPASEHFRLRSQNTESGASSPVAGRPVLGSPVPAAAPAMDTGNRHSTSPEDCSDGNETLSAPSEFLAEFLSAIMRRQYAEALKYCRLILQYEPHNATARGFYPLLQHKLRAQPAPGAAGATGAAGPAGATGAAGPARAQGADDSDGPASGSASRSSSRSRGSCASQSSLELDSSDALAHSSPSASLSRRTEHSDSAAGCWESTGSEDDNGNAAAAGGAAGGAGARAADVHNDNVPRADSSASLRRLRAQFTCSIK</sequence>
<feature type="region of interest" description="Disordered" evidence="1">
    <location>
        <begin position="265"/>
        <end position="317"/>
    </location>
</feature>
<evidence type="ECO:0000313" key="2">
    <source>
        <dbReference type="EMBL" id="CAH1635446.1"/>
    </source>
</evidence>
<feature type="region of interest" description="Disordered" evidence="1">
    <location>
        <begin position="451"/>
        <end position="577"/>
    </location>
</feature>
<organism evidence="2 3">
    <name type="scientific">Spodoptera littoralis</name>
    <name type="common">Egyptian cotton leafworm</name>
    <dbReference type="NCBI Taxonomy" id="7109"/>
    <lineage>
        <taxon>Eukaryota</taxon>
        <taxon>Metazoa</taxon>
        <taxon>Ecdysozoa</taxon>
        <taxon>Arthropoda</taxon>
        <taxon>Hexapoda</taxon>
        <taxon>Insecta</taxon>
        <taxon>Pterygota</taxon>
        <taxon>Neoptera</taxon>
        <taxon>Endopterygota</taxon>
        <taxon>Lepidoptera</taxon>
        <taxon>Glossata</taxon>
        <taxon>Ditrysia</taxon>
        <taxon>Noctuoidea</taxon>
        <taxon>Noctuidae</taxon>
        <taxon>Amphipyrinae</taxon>
        <taxon>Spodoptera</taxon>
    </lineage>
</organism>
<dbReference type="AlphaFoldDB" id="A0A9P0MW14"/>
<dbReference type="PANTHER" id="PTHR21520">
    <property type="entry name" value="GLUTAMATE-RICH PROTEIN 2"/>
    <property type="match status" value="1"/>
</dbReference>
<evidence type="ECO:0000313" key="3">
    <source>
        <dbReference type="Proteomes" id="UP001153321"/>
    </source>
</evidence>
<feature type="compositionally biased region" description="Polar residues" evidence="1">
    <location>
        <begin position="347"/>
        <end position="356"/>
    </location>
</feature>
<protein>
    <submittedName>
        <fullName evidence="2">Uncharacterized protein</fullName>
    </submittedName>
</protein>
<dbReference type="InterPro" id="IPR026703">
    <property type="entry name" value="ERICH2"/>
</dbReference>